<dbReference type="RefSeq" id="WP_343764159.1">
    <property type="nucleotide sequence ID" value="NZ_BAAAFG010000005.1"/>
</dbReference>
<dbReference type="Proteomes" id="UP001500507">
    <property type="component" value="Unassembled WGS sequence"/>
</dbReference>
<organism evidence="1 2">
    <name type="scientific">Gangjinia marincola</name>
    <dbReference type="NCBI Taxonomy" id="578463"/>
    <lineage>
        <taxon>Bacteria</taxon>
        <taxon>Pseudomonadati</taxon>
        <taxon>Bacteroidota</taxon>
        <taxon>Flavobacteriia</taxon>
        <taxon>Flavobacteriales</taxon>
        <taxon>Flavobacteriaceae</taxon>
        <taxon>Gangjinia</taxon>
    </lineage>
</organism>
<evidence type="ECO:0000313" key="1">
    <source>
        <dbReference type="EMBL" id="GAA0871641.1"/>
    </source>
</evidence>
<dbReference type="InterPro" id="IPR054207">
    <property type="entry name" value="DUF6913"/>
</dbReference>
<evidence type="ECO:0000313" key="2">
    <source>
        <dbReference type="Proteomes" id="UP001500507"/>
    </source>
</evidence>
<dbReference type="Pfam" id="PF21857">
    <property type="entry name" value="DUF6913"/>
    <property type="match status" value="1"/>
</dbReference>
<proteinExistence type="predicted"/>
<dbReference type="EMBL" id="BAAAFG010000005">
    <property type="protein sequence ID" value="GAA0871641.1"/>
    <property type="molecule type" value="Genomic_DNA"/>
</dbReference>
<comment type="caution">
    <text evidence="1">The sequence shown here is derived from an EMBL/GenBank/DDBJ whole genome shotgun (WGS) entry which is preliminary data.</text>
</comment>
<gene>
    <name evidence="1" type="ORF">GCM10009117_07870</name>
</gene>
<keyword evidence="2" id="KW-1185">Reference proteome</keyword>
<accession>A0ABP3XUH4</accession>
<name>A0ABP3XUH4_9FLAO</name>
<sequence>MIFKGIKASAVKKAIEQNLKKSSKPLINYPTSVGFIVDIDHFSNTNELFSLAQDLNIKAKHVEIISYSRTIKVGENYSGKMLNDKQVGWKGEFKSEAVSNFVNKSFDMLINYFQEEVETMVLVSAQSNACLRVGFPEIDDRLNDFTIATSLQNIELFGNELKKYLDIIYQKA</sequence>
<protein>
    <submittedName>
        <fullName evidence="1">Uncharacterized protein</fullName>
    </submittedName>
</protein>
<reference evidence="2" key="1">
    <citation type="journal article" date="2019" name="Int. J. Syst. Evol. Microbiol.">
        <title>The Global Catalogue of Microorganisms (GCM) 10K type strain sequencing project: providing services to taxonomists for standard genome sequencing and annotation.</title>
        <authorList>
            <consortium name="The Broad Institute Genomics Platform"/>
            <consortium name="The Broad Institute Genome Sequencing Center for Infectious Disease"/>
            <person name="Wu L."/>
            <person name="Ma J."/>
        </authorList>
    </citation>
    <scope>NUCLEOTIDE SEQUENCE [LARGE SCALE GENOMIC DNA]</scope>
    <source>
        <strain evidence="2">JCM 16082</strain>
    </source>
</reference>